<dbReference type="InterPro" id="IPR003395">
    <property type="entry name" value="RecF/RecN/SMC_N"/>
</dbReference>
<dbReference type="PATRIC" id="fig|1653479.3.peg.4896"/>
<evidence type="ECO:0000256" key="1">
    <source>
        <dbReference type="ARBA" id="ARBA00006930"/>
    </source>
</evidence>
<dbReference type="KEGG" id="rhs:A3Q41_04838"/>
<dbReference type="Gene3D" id="3.40.50.300">
    <property type="entry name" value="P-loop containing nucleotide triphosphate hydrolases"/>
    <property type="match status" value="1"/>
</dbReference>
<dbReference type="PANTHER" id="PTHR32114:SF2">
    <property type="entry name" value="ABC TRANSPORTER ABCH.3"/>
    <property type="match status" value="1"/>
</dbReference>
<keyword evidence="4" id="KW-0175">Coiled coil</keyword>
<protein>
    <recommendedName>
        <fullName evidence="3">Nuclease SbcCD subunit C</fullName>
    </recommendedName>
</protein>
<organism evidence="6 7">
    <name type="scientific">Rhodococcoides fascians</name>
    <name type="common">Rhodococcus fascians</name>
    <dbReference type="NCBI Taxonomy" id="1828"/>
    <lineage>
        <taxon>Bacteria</taxon>
        <taxon>Bacillati</taxon>
        <taxon>Actinomycetota</taxon>
        <taxon>Actinomycetes</taxon>
        <taxon>Mycobacteriales</taxon>
        <taxon>Nocardiaceae</taxon>
        <taxon>Rhodococcoides</taxon>
    </lineage>
</organism>
<dbReference type="Proteomes" id="UP000076038">
    <property type="component" value="Chromosome"/>
</dbReference>
<comment type="subunit">
    <text evidence="2">Heterodimer of SbcC and SbcD.</text>
</comment>
<feature type="coiled-coil region" evidence="4">
    <location>
        <begin position="402"/>
        <end position="429"/>
    </location>
</feature>
<evidence type="ECO:0000259" key="5">
    <source>
        <dbReference type="Pfam" id="PF02463"/>
    </source>
</evidence>
<dbReference type="RefSeq" id="WP_063216817.1">
    <property type="nucleotide sequence ID" value="NZ_CP015220.1"/>
</dbReference>
<evidence type="ECO:0000256" key="3">
    <source>
        <dbReference type="ARBA" id="ARBA00013368"/>
    </source>
</evidence>
<sequence length="816" mass="88161">MTVADNAVDRPLVDVVIDAIDADNDLSDEAKYFVLAALEGPTALQELLDGISTPHVPEPTGSQLVEEPVGAFLTSITVAGFRGIGPKAALELHPAPGITIVSGRNGSGKSSFAEALEFAITGSSYRWENKAKLWADTWRNLHQGVPCEVRVGLTIEGSEPTVVGVDWTPDAALKGCSTWTQVGKQKRSTGTDALGWKSAVELHRPILSYDEIGGLFDATPSTLHDALAKLLGLDEITDAEKRLLAVLKEVKGPRQRAAESLRQLKTLLSDASDDRVKTAADLVKKRVADVDAVLALATGADASASPALIGLKRLSSLSAPTQQRVDEVVAELRAAAADTADSADEALSVVEQRNDLLDAALRLHSETGTIECPVCATGTLDDAWAEHSRAQLAEQSQKLAAYKHSRRRLDQAQRAAVELGNEIADATAVEGVDLPSLSEYRKSVSVARKQPSSSSAVADHLAMTIPAVIESAEALRAEATEAAAQREDTWAPIAGRLAAWATLESAAREADEAVKNVDAAKKWIASHAKQLRDQRLAPIAEQARDIWAELRQESNVDIGAINLVGHNTSRRVVMTGSVDGVESEALSVMSQGELHALALALFIPRATTPNSPFRFIVLDDPIQAMDPAKIDGFIKVLSTLAKTRQVIVFSHDDRLATAIRQLAVDARLVEVMREPGSNISVSETQNQATRYFNDVRALVLDENVPEDVKRRVAPGLFRLALESAAQQVFYAKQHRAGKSRMVTEERWSSVHKTRNKIALAVHQDSERDLSQWLGFRTERFPTLHIANAGTHNGADRPITWEVVNDLKKMVDGILAE</sequence>
<evidence type="ECO:0000256" key="4">
    <source>
        <dbReference type="SAM" id="Coils"/>
    </source>
</evidence>
<evidence type="ECO:0000313" key="6">
    <source>
        <dbReference type="EMBL" id="AMY26100.1"/>
    </source>
</evidence>
<reference evidence="6 7" key="1">
    <citation type="journal article" date="2016" name="Genome Announc.">
        <title>Complete Genome and Plasmid Sequences for Rhodococcus fascians D188 and Draft Sequences for Rhodococcus Isolates PBTS 1 and PBTS 2.</title>
        <authorList>
            <person name="Stamler R.A."/>
            <person name="Vereecke D."/>
            <person name="Zhang Y."/>
            <person name="Schilkey F."/>
            <person name="Devitt N."/>
            <person name="Randall J.J."/>
        </authorList>
    </citation>
    <scope>NUCLEOTIDE SEQUENCE [LARGE SCALE GENOMIC DNA]</scope>
    <source>
        <strain evidence="6 7">PBTS2</strain>
    </source>
</reference>
<dbReference type="EMBL" id="CP015220">
    <property type="protein sequence ID" value="AMY26100.1"/>
    <property type="molecule type" value="Genomic_DNA"/>
</dbReference>
<gene>
    <name evidence="6" type="primary">recF_2</name>
    <name evidence="6" type="ORF">A3Q41_04838</name>
</gene>
<reference evidence="7" key="2">
    <citation type="submission" date="2016-04" db="EMBL/GenBank/DDBJ databases">
        <title>Complete Genome and Plasmid Sequences for Rhodococcus fascians D188 and Draft Sequences for Rhodococcus spp. Isolates PBTS 1 and PBTS 2.</title>
        <authorList>
            <person name="Stamer R."/>
            <person name="Vereecke D."/>
            <person name="Zhang Y."/>
            <person name="Schilkey F."/>
            <person name="Devitt N."/>
            <person name="Randall J."/>
        </authorList>
    </citation>
    <scope>NUCLEOTIDE SEQUENCE [LARGE SCALE GENOMIC DNA]</scope>
    <source>
        <strain evidence="7">PBTS2</strain>
    </source>
</reference>
<evidence type="ECO:0000256" key="2">
    <source>
        <dbReference type="ARBA" id="ARBA00011322"/>
    </source>
</evidence>
<evidence type="ECO:0000313" key="7">
    <source>
        <dbReference type="Proteomes" id="UP000076038"/>
    </source>
</evidence>
<feature type="domain" description="RecF/RecN/SMC N-terminal" evidence="5">
    <location>
        <begin position="73"/>
        <end position="660"/>
    </location>
</feature>
<name>A0A143QSV9_RHOFA</name>
<dbReference type="Pfam" id="PF02463">
    <property type="entry name" value="SMC_N"/>
    <property type="match status" value="1"/>
</dbReference>
<accession>A0A143QSV9</accession>
<comment type="similarity">
    <text evidence="1">Belongs to the SMC family. SbcC subfamily.</text>
</comment>
<keyword evidence="7" id="KW-1185">Reference proteome</keyword>
<dbReference type="SUPFAM" id="SSF52540">
    <property type="entry name" value="P-loop containing nucleoside triphosphate hydrolases"/>
    <property type="match status" value="1"/>
</dbReference>
<proteinExistence type="inferred from homology"/>
<dbReference type="InterPro" id="IPR027417">
    <property type="entry name" value="P-loop_NTPase"/>
</dbReference>
<dbReference type="AlphaFoldDB" id="A0A143QSV9"/>
<dbReference type="PANTHER" id="PTHR32114">
    <property type="entry name" value="ABC TRANSPORTER ABCH.3"/>
    <property type="match status" value="1"/>
</dbReference>